<protein>
    <recommendedName>
        <fullName evidence="3">citrate synthase (unknown stereospecificity)</fullName>
        <ecNumber evidence="3">2.3.3.16</ecNumber>
    </recommendedName>
</protein>
<dbReference type="GO" id="GO:0005975">
    <property type="term" value="P:carbohydrate metabolic process"/>
    <property type="evidence" value="ECO:0007669"/>
    <property type="project" value="TreeGrafter"/>
</dbReference>
<keyword evidence="6" id="KW-1185">Reference proteome</keyword>
<dbReference type="InterPro" id="IPR016143">
    <property type="entry name" value="Citrate_synth-like_sm_a-sub"/>
</dbReference>
<evidence type="ECO:0000256" key="4">
    <source>
        <dbReference type="ARBA" id="ARBA00022679"/>
    </source>
</evidence>
<dbReference type="GO" id="GO:0036440">
    <property type="term" value="F:citrate synthase activity"/>
    <property type="evidence" value="ECO:0007669"/>
    <property type="project" value="UniProtKB-EC"/>
</dbReference>
<name>A0A7X9YII4_9ACTN</name>
<proteinExistence type="inferred from homology"/>
<dbReference type="InterPro" id="IPR036969">
    <property type="entry name" value="Citrate_synthase_sf"/>
</dbReference>
<evidence type="ECO:0000313" key="6">
    <source>
        <dbReference type="Proteomes" id="UP000546970"/>
    </source>
</evidence>
<sequence length="474" mass="53023">MAYDAKKIYYRFDDYLSRLVLDYEASRQIDEDSERLYHGFPNAPYDESLFEQHNVKRGLRNADGSGVVAGLTRISDVHGYNRIDGRVVPDEGRLSLRGYSIDDLVNHAQAEDRFGYEEVAYLLLTGSLPSKEELTGFCERLSAFRHLSGDYIHEFPLTTPSKSIMNTLARAVLLLYRFDAEPDEISPEHEIDVAMSMIARLPRIAALAHMARVAQREGRMPQIPQPSPDLSTAESVLQVLRGGNDFTHDEAMLLDVMMMLHAEHGGGNNSTFACRVLSSSATDPYSAYAAAIGSLKGPRHGGANAKVVAMHEDIRKHVSNWEDEDELAAYLTRILKREAFDGSGLIYGMGHAVYTLSDPRAELCRTYARSLAQKKGLGDEFALIERIEGLAPQLMRDVCGITKPICANIDLYTGFIYSMLGIPETLFTPMFAVSRMAGWAAHRMEELFCAHRIIRPGYQSVLDDVTYLPINERQ</sequence>
<dbReference type="PRINTS" id="PR00143">
    <property type="entry name" value="CITRTSNTHASE"/>
</dbReference>
<evidence type="ECO:0000256" key="2">
    <source>
        <dbReference type="ARBA" id="ARBA00010566"/>
    </source>
</evidence>
<dbReference type="Gene3D" id="1.10.580.10">
    <property type="entry name" value="Citrate Synthase, domain 1"/>
    <property type="match status" value="1"/>
</dbReference>
<dbReference type="Gene3D" id="1.10.230.10">
    <property type="entry name" value="Cytochrome P450-Terp, domain 2"/>
    <property type="match status" value="1"/>
</dbReference>
<dbReference type="PANTHER" id="PTHR11739">
    <property type="entry name" value="CITRATE SYNTHASE"/>
    <property type="match status" value="1"/>
</dbReference>
<comment type="caution">
    <text evidence="5">The sequence shown here is derived from an EMBL/GenBank/DDBJ whole genome shotgun (WGS) entry which is preliminary data.</text>
</comment>
<dbReference type="AlphaFoldDB" id="A0A7X9YII4"/>
<dbReference type="InterPro" id="IPR002020">
    <property type="entry name" value="Citrate_synthase"/>
</dbReference>
<accession>A0A7X9YII4</accession>
<comment type="pathway">
    <text evidence="1">Carbohydrate metabolism; tricarboxylic acid cycle.</text>
</comment>
<dbReference type="Pfam" id="PF00285">
    <property type="entry name" value="Citrate_synt"/>
    <property type="match status" value="1"/>
</dbReference>
<reference evidence="5 6" key="1">
    <citation type="submission" date="2020-04" db="EMBL/GenBank/DDBJ databases">
        <title>Collinsella sp. KGMB02528 nov., an anaerobic actinobacterium isolated from human feces.</title>
        <authorList>
            <person name="Han K.-I."/>
            <person name="Eom M.K."/>
            <person name="Kim J.-S."/>
            <person name="Lee K.C."/>
            <person name="Suh M.K."/>
            <person name="Park S.-H."/>
            <person name="Lee J.H."/>
            <person name="Kang S.W."/>
            <person name="Park J.-E."/>
            <person name="Oh B.S."/>
            <person name="Yu S.Y."/>
            <person name="Choi S.-H."/>
            <person name="Lee D.H."/>
            <person name="Yoon H."/>
            <person name="Kim B.-Y."/>
            <person name="Lee J.H."/>
            <person name="Lee J.-S."/>
        </authorList>
    </citation>
    <scope>NUCLEOTIDE SEQUENCE [LARGE SCALE GENOMIC DNA]</scope>
    <source>
        <strain evidence="5 6">KGMB02528</strain>
    </source>
</reference>
<dbReference type="SUPFAM" id="SSF48256">
    <property type="entry name" value="Citrate synthase"/>
    <property type="match status" value="1"/>
</dbReference>
<dbReference type="InterPro" id="IPR016142">
    <property type="entry name" value="Citrate_synth-like_lrg_a-sub"/>
</dbReference>
<evidence type="ECO:0000256" key="3">
    <source>
        <dbReference type="ARBA" id="ARBA00012972"/>
    </source>
</evidence>
<dbReference type="GO" id="GO:0005829">
    <property type="term" value="C:cytosol"/>
    <property type="evidence" value="ECO:0007669"/>
    <property type="project" value="TreeGrafter"/>
</dbReference>
<dbReference type="GO" id="GO:0006099">
    <property type="term" value="P:tricarboxylic acid cycle"/>
    <property type="evidence" value="ECO:0007669"/>
    <property type="project" value="UniProtKB-UniPathway"/>
</dbReference>
<gene>
    <name evidence="5" type="ORF">HF320_02725</name>
</gene>
<evidence type="ECO:0000313" key="5">
    <source>
        <dbReference type="EMBL" id="NMF55250.1"/>
    </source>
</evidence>
<dbReference type="PANTHER" id="PTHR11739:SF4">
    <property type="entry name" value="CITRATE SYNTHASE, PEROXISOMAL"/>
    <property type="match status" value="1"/>
</dbReference>
<dbReference type="UniPathway" id="UPA00223"/>
<dbReference type="RefSeq" id="WP_169276917.1">
    <property type="nucleotide sequence ID" value="NZ_JABBCP010000001.1"/>
</dbReference>
<dbReference type="Proteomes" id="UP000546970">
    <property type="component" value="Unassembled WGS sequence"/>
</dbReference>
<dbReference type="EMBL" id="JABBCP010000001">
    <property type="protein sequence ID" value="NMF55250.1"/>
    <property type="molecule type" value="Genomic_DNA"/>
</dbReference>
<dbReference type="NCBIfam" id="NF010635">
    <property type="entry name" value="PRK14032.1"/>
    <property type="match status" value="1"/>
</dbReference>
<dbReference type="EC" id="2.3.3.16" evidence="3"/>
<organism evidence="5 6">
    <name type="scientific">Collinsella acetigenes</name>
    <dbReference type="NCBI Taxonomy" id="2713419"/>
    <lineage>
        <taxon>Bacteria</taxon>
        <taxon>Bacillati</taxon>
        <taxon>Actinomycetota</taxon>
        <taxon>Coriobacteriia</taxon>
        <taxon>Coriobacteriales</taxon>
        <taxon>Coriobacteriaceae</taxon>
        <taxon>Collinsella</taxon>
    </lineage>
</organism>
<keyword evidence="4" id="KW-0808">Transferase</keyword>
<evidence type="ECO:0000256" key="1">
    <source>
        <dbReference type="ARBA" id="ARBA00005163"/>
    </source>
</evidence>
<comment type="similarity">
    <text evidence="2">Belongs to the citrate synthase family.</text>
</comment>